<evidence type="ECO:0000313" key="2">
    <source>
        <dbReference type="EMBL" id="RPE81823.1"/>
    </source>
</evidence>
<reference evidence="2 3" key="1">
    <citation type="submission" date="2018-11" db="EMBL/GenBank/DDBJ databases">
        <title>Genomic Encyclopedia of Type Strains, Phase IV (KMG-IV): sequencing the most valuable type-strain genomes for metagenomic binning, comparative biology and taxonomic classification.</title>
        <authorList>
            <person name="Goeker M."/>
        </authorList>
    </citation>
    <scope>NUCLEOTIDE SEQUENCE [LARGE SCALE GENOMIC DNA]</scope>
    <source>
        <strain evidence="2 3">DSM 25623</strain>
    </source>
</reference>
<dbReference type="AlphaFoldDB" id="A0A3N4VJE8"/>
<gene>
    <name evidence="2" type="ORF">EDC50_1025</name>
</gene>
<feature type="compositionally biased region" description="Polar residues" evidence="1">
    <location>
        <begin position="73"/>
        <end position="84"/>
    </location>
</feature>
<dbReference type="EMBL" id="RKQN01000001">
    <property type="protein sequence ID" value="RPE81823.1"/>
    <property type="molecule type" value="Genomic_DNA"/>
</dbReference>
<keyword evidence="3" id="KW-1185">Reference proteome</keyword>
<accession>A0A3N4VJE8</accession>
<name>A0A3N4VJE8_9GAMM</name>
<protein>
    <submittedName>
        <fullName evidence="2">Uncharacterized protein</fullName>
    </submittedName>
</protein>
<feature type="region of interest" description="Disordered" evidence="1">
    <location>
        <begin position="58"/>
        <end position="84"/>
    </location>
</feature>
<dbReference type="Proteomes" id="UP000269708">
    <property type="component" value="Unassembled WGS sequence"/>
</dbReference>
<proteinExistence type="predicted"/>
<evidence type="ECO:0000313" key="3">
    <source>
        <dbReference type="Proteomes" id="UP000269708"/>
    </source>
</evidence>
<comment type="caution">
    <text evidence="2">The sequence shown here is derived from an EMBL/GenBank/DDBJ whole genome shotgun (WGS) entry which is preliminary data.</text>
</comment>
<sequence length="84" mass="9439">MRKRRSRCDRLRAMRFALWAQHQPSASLTPQLISAVLDVSLTQAREWRTELFKALSPMDAEGLPPSPRPAANGPTTSSRTPTHE</sequence>
<organism evidence="2 3">
    <name type="scientific">Vulcaniibacterium tengchongense</name>
    <dbReference type="NCBI Taxonomy" id="1273429"/>
    <lineage>
        <taxon>Bacteria</taxon>
        <taxon>Pseudomonadati</taxon>
        <taxon>Pseudomonadota</taxon>
        <taxon>Gammaproteobacteria</taxon>
        <taxon>Lysobacterales</taxon>
        <taxon>Lysobacteraceae</taxon>
        <taxon>Vulcaniibacterium</taxon>
    </lineage>
</organism>
<evidence type="ECO:0000256" key="1">
    <source>
        <dbReference type="SAM" id="MobiDB-lite"/>
    </source>
</evidence>